<dbReference type="PANTHER" id="PTHR42905:SF16">
    <property type="entry name" value="CARBOXYPHOSPHONOENOLPYRUVATE PHOSPHONOMUTASE-LIKE PROTEIN (AFU_ORTHOLOGUE AFUA_5G07230)"/>
    <property type="match status" value="1"/>
</dbReference>
<organism evidence="1 2">
    <name type="scientific">Kineosporia succinea</name>
    <dbReference type="NCBI Taxonomy" id="84632"/>
    <lineage>
        <taxon>Bacteria</taxon>
        <taxon>Bacillati</taxon>
        <taxon>Actinomycetota</taxon>
        <taxon>Actinomycetes</taxon>
        <taxon>Kineosporiales</taxon>
        <taxon>Kineosporiaceae</taxon>
        <taxon>Kineosporia</taxon>
    </lineage>
</organism>
<dbReference type="Proteomes" id="UP001235712">
    <property type="component" value="Unassembled WGS sequence"/>
</dbReference>
<sequence length="276" mass="27805">MTSTQQAKAKTLRSLHESGTFVLPNAWDAGSAAVVAAAGAKAIATTSGGVAWSLGRTDGHGLSRDESVDAIRRVASSVDLPVTADVEGGYGESPEDVAKTVTGAIEAGAVGVNLEDSKAPGGPLFEPAQQAARLSAARAAAVAAGLPELVINVRTDVFLFGIGAPEGRLDDVVARSAVYAEAGADSLFVPGLVDLDVLSALVKAVSLPVNVMAGPGAPTVSEFGAVGVRRVSLGTALAQAAYAVAQRSAIELLSKGSYDELAEGIDFGTLNGYFAR</sequence>
<dbReference type="InterPro" id="IPR040442">
    <property type="entry name" value="Pyrv_kinase-like_dom_sf"/>
</dbReference>
<dbReference type="Pfam" id="PF13714">
    <property type="entry name" value="PEP_mutase"/>
    <property type="match status" value="1"/>
</dbReference>
<dbReference type="PANTHER" id="PTHR42905">
    <property type="entry name" value="PHOSPHOENOLPYRUVATE CARBOXYLASE"/>
    <property type="match status" value="1"/>
</dbReference>
<name>A0ABT9P0L8_9ACTN</name>
<dbReference type="EMBL" id="JAUSQZ010000001">
    <property type="protein sequence ID" value="MDP9826222.1"/>
    <property type="molecule type" value="Genomic_DNA"/>
</dbReference>
<proteinExistence type="predicted"/>
<reference evidence="1 2" key="1">
    <citation type="submission" date="2023-07" db="EMBL/GenBank/DDBJ databases">
        <title>Sequencing the genomes of 1000 actinobacteria strains.</title>
        <authorList>
            <person name="Klenk H.-P."/>
        </authorList>
    </citation>
    <scope>NUCLEOTIDE SEQUENCE [LARGE SCALE GENOMIC DNA]</scope>
    <source>
        <strain evidence="1 2">DSM 44388</strain>
    </source>
</reference>
<accession>A0ABT9P0L8</accession>
<protein>
    <submittedName>
        <fullName evidence="1">2-methylisocitrate lyase-like PEP mutase family enzyme</fullName>
    </submittedName>
</protein>
<evidence type="ECO:0000313" key="2">
    <source>
        <dbReference type="Proteomes" id="UP001235712"/>
    </source>
</evidence>
<dbReference type="InterPro" id="IPR039556">
    <property type="entry name" value="ICL/PEPM"/>
</dbReference>
<comment type="caution">
    <text evidence="1">The sequence shown here is derived from an EMBL/GenBank/DDBJ whole genome shotgun (WGS) entry which is preliminary data.</text>
</comment>
<dbReference type="RefSeq" id="WP_307240812.1">
    <property type="nucleotide sequence ID" value="NZ_JAUSQZ010000001.1"/>
</dbReference>
<dbReference type="InterPro" id="IPR015813">
    <property type="entry name" value="Pyrv/PenolPyrv_kinase-like_dom"/>
</dbReference>
<keyword evidence="2" id="KW-1185">Reference proteome</keyword>
<dbReference type="SUPFAM" id="SSF51621">
    <property type="entry name" value="Phosphoenolpyruvate/pyruvate domain"/>
    <property type="match status" value="1"/>
</dbReference>
<evidence type="ECO:0000313" key="1">
    <source>
        <dbReference type="EMBL" id="MDP9826222.1"/>
    </source>
</evidence>
<gene>
    <name evidence="1" type="ORF">J2S57_001971</name>
</gene>
<dbReference type="CDD" id="cd00377">
    <property type="entry name" value="ICL_PEPM"/>
    <property type="match status" value="1"/>
</dbReference>
<dbReference type="Gene3D" id="3.20.20.60">
    <property type="entry name" value="Phosphoenolpyruvate-binding domains"/>
    <property type="match status" value="1"/>
</dbReference>